<comment type="caution">
    <text evidence="2">The sequence shown here is derived from an EMBL/GenBank/DDBJ whole genome shotgun (WGS) entry which is preliminary data.</text>
</comment>
<dbReference type="AlphaFoldDB" id="A0A8T0MIB1"/>
<dbReference type="PANTHER" id="PTHR31111">
    <property type="entry name" value="BNAA05G37150D PROTEIN-RELATED"/>
    <property type="match status" value="1"/>
</dbReference>
<name>A0A8T0MIB1_PANVG</name>
<sequence>MGSPRSPLLTRVTFSAPASDGGTLPATRSPRAVPLLVVAVYDAADLSHADVRLVDVSSGVVVARLGGLSSGGHLGAAGGLVCLVSAKATVRVIDPATGAATNVVGAAAPGDTAPAHNGRRARPPLHVFGHVPATGEYKVLRISAAAAAAPGQSQSQSCEILTIGDREPQRWRPAQGPPAPVAAAAYRSKAVSRGVAHFLLLPPPPHHGATECDAVASFDLGAEAWRPCLLRGPLSSSGRAGDAFRAHLSLAELDGFLAAAHHDYRGGCVDVWQLTDLEQGAWSRTHSVRLASVLRGWGGAPPDEPGRRGRLVAGGREWLAQPLAVLDDGRVALWVEGTGSLRVYDPKTGACTEVADMGRFSSLIGLSTAAIE</sequence>
<dbReference type="SUPFAM" id="SSF63829">
    <property type="entry name" value="Calcium-dependent phosphotriesterase"/>
    <property type="match status" value="1"/>
</dbReference>
<evidence type="ECO:0000259" key="1">
    <source>
        <dbReference type="Pfam" id="PF08268"/>
    </source>
</evidence>
<evidence type="ECO:0000313" key="2">
    <source>
        <dbReference type="EMBL" id="KAG2534954.1"/>
    </source>
</evidence>
<dbReference type="InterPro" id="IPR013187">
    <property type="entry name" value="F-box-assoc_dom_typ3"/>
</dbReference>
<dbReference type="PANTHER" id="PTHR31111:SF133">
    <property type="entry name" value="OS07G0196600 PROTEIN"/>
    <property type="match status" value="1"/>
</dbReference>
<evidence type="ECO:0000313" key="3">
    <source>
        <dbReference type="Proteomes" id="UP000823388"/>
    </source>
</evidence>
<feature type="domain" description="F-box associated beta-propeller type 3" evidence="1">
    <location>
        <begin position="78"/>
        <end position="286"/>
    </location>
</feature>
<dbReference type="EMBL" id="CM029054">
    <property type="protein sequence ID" value="KAG2534954.1"/>
    <property type="molecule type" value="Genomic_DNA"/>
</dbReference>
<reference evidence="2 3" key="1">
    <citation type="submission" date="2020-05" db="EMBL/GenBank/DDBJ databases">
        <title>WGS assembly of Panicum virgatum.</title>
        <authorList>
            <person name="Lovell J.T."/>
            <person name="Jenkins J."/>
            <person name="Shu S."/>
            <person name="Juenger T.E."/>
            <person name="Schmutz J."/>
        </authorList>
    </citation>
    <scope>NUCLEOTIDE SEQUENCE [LARGE SCALE GENOMIC DNA]</scope>
    <source>
        <strain evidence="3">cv. AP13</strain>
    </source>
</reference>
<dbReference type="Pfam" id="PF08268">
    <property type="entry name" value="FBA_3"/>
    <property type="match status" value="1"/>
</dbReference>
<gene>
    <name evidence="2" type="ORF">PVAP13_9NG076700</name>
</gene>
<accession>A0A8T0MIB1</accession>
<proteinExistence type="predicted"/>
<dbReference type="Proteomes" id="UP000823388">
    <property type="component" value="Chromosome 9N"/>
</dbReference>
<keyword evidence="3" id="KW-1185">Reference proteome</keyword>
<organism evidence="2 3">
    <name type="scientific">Panicum virgatum</name>
    <name type="common">Blackwell switchgrass</name>
    <dbReference type="NCBI Taxonomy" id="38727"/>
    <lineage>
        <taxon>Eukaryota</taxon>
        <taxon>Viridiplantae</taxon>
        <taxon>Streptophyta</taxon>
        <taxon>Embryophyta</taxon>
        <taxon>Tracheophyta</taxon>
        <taxon>Spermatophyta</taxon>
        <taxon>Magnoliopsida</taxon>
        <taxon>Liliopsida</taxon>
        <taxon>Poales</taxon>
        <taxon>Poaceae</taxon>
        <taxon>PACMAD clade</taxon>
        <taxon>Panicoideae</taxon>
        <taxon>Panicodae</taxon>
        <taxon>Paniceae</taxon>
        <taxon>Panicinae</taxon>
        <taxon>Panicum</taxon>
        <taxon>Panicum sect. Hiantes</taxon>
    </lineage>
</organism>
<protein>
    <recommendedName>
        <fullName evidence="1">F-box associated beta-propeller type 3 domain-containing protein</fullName>
    </recommendedName>
</protein>